<evidence type="ECO:0000259" key="11">
    <source>
        <dbReference type="PROSITE" id="PS00083"/>
    </source>
</evidence>
<evidence type="ECO:0000256" key="2">
    <source>
        <dbReference type="ARBA" id="ARBA00001965"/>
    </source>
</evidence>
<evidence type="ECO:0000256" key="4">
    <source>
        <dbReference type="ARBA" id="ARBA00007825"/>
    </source>
</evidence>
<dbReference type="EC" id="1.13.11.1" evidence="5"/>
<comment type="cofactor">
    <cofactor evidence="2">
        <name>Fe(3+)</name>
        <dbReference type="ChEBI" id="CHEBI:29034"/>
    </cofactor>
</comment>
<comment type="pathway">
    <text evidence="3">Aromatic compound metabolism; beta-ketoadipate pathway; 5-oxo-4,5-dihydro-2-furylacetate from catechol: step 1/3.</text>
</comment>
<feature type="domain" description="Intradiol ring-cleavage dioxygenases" evidence="11">
    <location>
        <begin position="136"/>
        <end position="164"/>
    </location>
</feature>
<sequence length="311" mass="33490">MSVKVLETKEVRDLLKAAANLEGKEGNLRFKQVLHRLLSDLFKAIDDLDITPDEVWAGVNYLNKLGQDGEAALLAAGIGLEKYLDIRMDAADKAAGLEGGTPRTIEGPLYVAGVPVRDGVAKIDVNPDADAGPLVIHGTVTDAAGRPVAGALVECWHANSKGFYSHFDPTGAQSDFNLRGAVRTDANGKYEFHTLMPVGYGCPPQGATQQLLNGIARHGNRPAHVHFFVSADNQRKLTTQFNIEGDPLIWDDFAYATREELIPPVTEKTGGAALGLKADAYKDIEFNFVLTPLVQGKDNQVVHRLRAAAAA</sequence>
<comment type="caution">
    <text evidence="12">The sequence shown here is derived from an EMBL/GenBank/DDBJ whole genome shotgun (WGS) entry which is preliminary data.</text>
</comment>
<evidence type="ECO:0000313" key="12">
    <source>
        <dbReference type="EMBL" id="MFC5431635.1"/>
    </source>
</evidence>
<dbReference type="PANTHER" id="PTHR33711:SF7">
    <property type="entry name" value="INTRADIOL RING-CLEAVAGE DIOXYGENASES DOMAIN-CONTAINING PROTEIN-RELATED"/>
    <property type="match status" value="1"/>
</dbReference>
<dbReference type="PROSITE" id="PS00083">
    <property type="entry name" value="INTRADIOL_DIOXYGENAS"/>
    <property type="match status" value="1"/>
</dbReference>
<name>A0ABW0JFB8_9BURK</name>
<evidence type="ECO:0000256" key="8">
    <source>
        <dbReference type="ARBA" id="ARBA00022964"/>
    </source>
</evidence>
<evidence type="ECO:0000256" key="6">
    <source>
        <dbReference type="ARBA" id="ARBA00022723"/>
    </source>
</evidence>
<evidence type="ECO:0000256" key="7">
    <source>
        <dbReference type="ARBA" id="ARBA00022797"/>
    </source>
</evidence>
<dbReference type="Pfam" id="PF00775">
    <property type="entry name" value="Dioxygenase_C"/>
    <property type="match status" value="1"/>
</dbReference>
<keyword evidence="7" id="KW-0058">Aromatic hydrocarbons catabolism</keyword>
<dbReference type="NCBIfam" id="TIGR02439">
    <property type="entry name" value="catechol_proteo"/>
    <property type="match status" value="1"/>
</dbReference>
<dbReference type="InterPro" id="IPR007535">
    <property type="entry name" value="Catechol_dOase_N"/>
</dbReference>
<proteinExistence type="inferred from homology"/>
<dbReference type="Proteomes" id="UP001596103">
    <property type="component" value="Unassembled WGS sequence"/>
</dbReference>
<keyword evidence="6" id="KW-0479">Metal-binding</keyword>
<dbReference type="CDD" id="cd03460">
    <property type="entry name" value="1_2-CTD"/>
    <property type="match status" value="1"/>
</dbReference>
<dbReference type="Pfam" id="PF04444">
    <property type="entry name" value="Dioxygenase_N"/>
    <property type="match status" value="1"/>
</dbReference>
<dbReference type="InterPro" id="IPR050770">
    <property type="entry name" value="Intradiol_RC_Dioxygenase"/>
</dbReference>
<gene>
    <name evidence="12" type="primary">catA</name>
    <name evidence="12" type="ORF">ACFPTO_22935</name>
</gene>
<dbReference type="EMBL" id="JBHSMP010000038">
    <property type="protein sequence ID" value="MFC5431635.1"/>
    <property type="molecule type" value="Genomic_DNA"/>
</dbReference>
<protein>
    <recommendedName>
        <fullName evidence="5">catechol 1,2-dioxygenase</fullName>
        <ecNumber evidence="5">1.13.11.1</ecNumber>
    </recommendedName>
</protein>
<evidence type="ECO:0000256" key="5">
    <source>
        <dbReference type="ARBA" id="ARBA00013118"/>
    </source>
</evidence>
<organism evidence="12 13">
    <name type="scientific">Paraburkholderia denitrificans</name>
    <dbReference type="NCBI Taxonomy" id="694025"/>
    <lineage>
        <taxon>Bacteria</taxon>
        <taxon>Pseudomonadati</taxon>
        <taxon>Pseudomonadota</taxon>
        <taxon>Betaproteobacteria</taxon>
        <taxon>Burkholderiales</taxon>
        <taxon>Burkholderiaceae</taxon>
        <taxon>Paraburkholderia</taxon>
    </lineage>
</organism>
<dbReference type="InterPro" id="IPR015889">
    <property type="entry name" value="Intradiol_dOase_core"/>
</dbReference>
<dbReference type="GO" id="GO:0018576">
    <property type="term" value="F:catechol 1,2-dioxygenase activity"/>
    <property type="evidence" value="ECO:0007669"/>
    <property type="project" value="UniProtKB-EC"/>
</dbReference>
<accession>A0ABW0JFB8</accession>
<reference evidence="13" key="1">
    <citation type="journal article" date="2019" name="Int. J. Syst. Evol. Microbiol.">
        <title>The Global Catalogue of Microorganisms (GCM) 10K type strain sequencing project: providing services to taxonomists for standard genome sequencing and annotation.</title>
        <authorList>
            <consortium name="The Broad Institute Genomics Platform"/>
            <consortium name="The Broad Institute Genome Sequencing Center for Infectious Disease"/>
            <person name="Wu L."/>
            <person name="Ma J."/>
        </authorList>
    </citation>
    <scope>NUCLEOTIDE SEQUENCE [LARGE SCALE GENOMIC DNA]</scope>
    <source>
        <strain evidence="13">CCUG 56042</strain>
    </source>
</reference>
<evidence type="ECO:0000256" key="9">
    <source>
        <dbReference type="ARBA" id="ARBA00023002"/>
    </source>
</evidence>
<dbReference type="RefSeq" id="WP_377715023.1">
    <property type="nucleotide sequence ID" value="NZ_JBHSMP010000038.1"/>
</dbReference>
<evidence type="ECO:0000256" key="3">
    <source>
        <dbReference type="ARBA" id="ARBA00004957"/>
    </source>
</evidence>
<evidence type="ECO:0000313" key="13">
    <source>
        <dbReference type="Proteomes" id="UP001596103"/>
    </source>
</evidence>
<dbReference type="SUPFAM" id="SSF49482">
    <property type="entry name" value="Aromatic compound dioxygenase"/>
    <property type="match status" value="1"/>
</dbReference>
<comment type="catalytic activity">
    <reaction evidence="1">
        <text>catechol + O2 = cis,cis-muconate + 2 H(+)</text>
        <dbReference type="Rhea" id="RHEA:23852"/>
        <dbReference type="ChEBI" id="CHEBI:15378"/>
        <dbReference type="ChEBI" id="CHEBI:15379"/>
        <dbReference type="ChEBI" id="CHEBI:18135"/>
        <dbReference type="ChEBI" id="CHEBI:32379"/>
        <dbReference type="EC" id="1.13.11.1"/>
    </reaction>
</comment>
<dbReference type="InterPro" id="IPR000627">
    <property type="entry name" value="Intradiol_dOase_C"/>
</dbReference>
<dbReference type="Gene3D" id="2.60.130.10">
    <property type="entry name" value="Aromatic compound dioxygenase"/>
    <property type="match status" value="1"/>
</dbReference>
<keyword evidence="9 12" id="KW-0560">Oxidoreductase</keyword>
<evidence type="ECO:0000256" key="1">
    <source>
        <dbReference type="ARBA" id="ARBA00001312"/>
    </source>
</evidence>
<dbReference type="InterPro" id="IPR012801">
    <property type="entry name" value="Cchol_dOase_prob"/>
</dbReference>
<keyword evidence="10" id="KW-0408">Iron</keyword>
<evidence type="ECO:0000256" key="10">
    <source>
        <dbReference type="ARBA" id="ARBA00023004"/>
    </source>
</evidence>
<keyword evidence="8" id="KW-0223">Dioxygenase</keyword>
<comment type="similarity">
    <text evidence="4">Belongs to the intradiol ring-cleavage dioxygenase family.</text>
</comment>
<keyword evidence="13" id="KW-1185">Reference proteome</keyword>
<dbReference type="PANTHER" id="PTHR33711">
    <property type="entry name" value="DIOXYGENASE, PUTATIVE (AFU_ORTHOLOGUE AFUA_2G02910)-RELATED"/>
    <property type="match status" value="1"/>
</dbReference>